<evidence type="ECO:0000313" key="3">
    <source>
        <dbReference type="EMBL" id="KAK7200012.1"/>
    </source>
</evidence>
<accession>A0AAW0F0I2</accession>
<dbReference type="InterPro" id="IPR009944">
    <property type="entry name" value="Amastin"/>
</dbReference>
<keyword evidence="2" id="KW-0812">Transmembrane</keyword>
<feature type="compositionally biased region" description="Low complexity" evidence="1">
    <location>
        <begin position="209"/>
        <end position="220"/>
    </location>
</feature>
<protein>
    <submittedName>
        <fullName evidence="3">Amastin-like surface protein-like protein</fullName>
    </submittedName>
</protein>
<comment type="caution">
    <text evidence="3">The sequence shown here is derived from an EMBL/GenBank/DDBJ whole genome shotgun (WGS) entry which is preliminary data.</text>
</comment>
<gene>
    <name evidence="3" type="ORF">NESM_000050500</name>
</gene>
<organism evidence="3 4">
    <name type="scientific">Novymonas esmeraldas</name>
    <dbReference type="NCBI Taxonomy" id="1808958"/>
    <lineage>
        <taxon>Eukaryota</taxon>
        <taxon>Discoba</taxon>
        <taxon>Euglenozoa</taxon>
        <taxon>Kinetoplastea</taxon>
        <taxon>Metakinetoplastina</taxon>
        <taxon>Trypanosomatida</taxon>
        <taxon>Trypanosomatidae</taxon>
        <taxon>Novymonas</taxon>
    </lineage>
</organism>
<proteinExistence type="predicted"/>
<keyword evidence="2" id="KW-1133">Transmembrane helix</keyword>
<feature type="transmembrane region" description="Helical" evidence="2">
    <location>
        <begin position="12"/>
        <end position="33"/>
    </location>
</feature>
<feature type="transmembrane region" description="Helical" evidence="2">
    <location>
        <begin position="172"/>
        <end position="192"/>
    </location>
</feature>
<reference evidence="3 4" key="1">
    <citation type="journal article" date="2021" name="MBio">
        <title>A New Model Trypanosomatid, Novymonas esmeraldas: Genomic Perception of Its 'Candidatus Pandoraea novymonadis' Endosymbiont.</title>
        <authorList>
            <person name="Zakharova A."/>
            <person name="Saura A."/>
            <person name="Butenko A."/>
            <person name="Podesvova L."/>
            <person name="Warmusova S."/>
            <person name="Kostygov A.Y."/>
            <person name="Nenarokova A."/>
            <person name="Lukes J."/>
            <person name="Opperdoes F.R."/>
            <person name="Yurchenko V."/>
        </authorList>
    </citation>
    <scope>NUCLEOTIDE SEQUENCE [LARGE SCALE GENOMIC DNA]</scope>
    <source>
        <strain evidence="3 4">E262AT.01</strain>
    </source>
</reference>
<feature type="transmembrane region" description="Helical" evidence="2">
    <location>
        <begin position="129"/>
        <end position="152"/>
    </location>
</feature>
<dbReference type="PANTHER" id="PTHR33297">
    <property type="entry name" value="AMASTIN-LIKE SURFACE PROTEIN-LIKE PROTEIN-RELATED"/>
    <property type="match status" value="1"/>
</dbReference>
<dbReference type="EMBL" id="JAECZO010000002">
    <property type="protein sequence ID" value="KAK7200012.1"/>
    <property type="molecule type" value="Genomic_DNA"/>
</dbReference>
<dbReference type="AlphaFoldDB" id="A0AAW0F0I2"/>
<name>A0AAW0F0I2_9TRYP</name>
<evidence type="ECO:0000256" key="2">
    <source>
        <dbReference type="SAM" id="Phobius"/>
    </source>
</evidence>
<dbReference type="Proteomes" id="UP001430356">
    <property type="component" value="Unassembled WGS sequence"/>
</dbReference>
<feature type="region of interest" description="Disordered" evidence="1">
    <location>
        <begin position="201"/>
        <end position="220"/>
    </location>
</feature>
<dbReference type="Pfam" id="PF07344">
    <property type="entry name" value="Amastin"/>
    <property type="match status" value="1"/>
</dbReference>
<dbReference type="PANTHER" id="PTHR33297:SF4">
    <property type="entry name" value="AMASTIN"/>
    <property type="match status" value="1"/>
</dbReference>
<evidence type="ECO:0000313" key="4">
    <source>
        <dbReference type="Proteomes" id="UP001430356"/>
    </source>
</evidence>
<evidence type="ECO:0000256" key="1">
    <source>
        <dbReference type="SAM" id="MobiDB-lite"/>
    </source>
</evidence>
<keyword evidence="2" id="KW-0472">Membrane</keyword>
<sequence length="220" mass="24203">MARRKAFYEQEYSRHIGAVIMCIASFVAVALATCGTPLGMLMLRTWDETPEEGGNPEFRPCFTLWGKRNNCWNANYSDRVTDPLIAGCSDIRTRFEAAEAFSVIALFSLLFVFGASWSKICGSSIKTTVMVLSVFAIGATTVPWAIVTSFYYTPFCGLEFLTYKQTRFGAGYALLVASFAVQVLGLILFTFLEPEIVSTKREEDKEAGSDASSHASSASH</sequence>
<keyword evidence="4" id="KW-1185">Reference proteome</keyword>
<feature type="transmembrane region" description="Helical" evidence="2">
    <location>
        <begin position="100"/>
        <end position="117"/>
    </location>
</feature>